<dbReference type="GeneID" id="17255860"/>
<keyword evidence="7" id="KW-1185">Reference proteome</keyword>
<dbReference type="InterPro" id="IPR007271">
    <property type="entry name" value="Nuc_sug_transpt"/>
</dbReference>
<dbReference type="Pfam" id="PF04142">
    <property type="entry name" value="Nuc_sug_transp"/>
    <property type="match status" value="1"/>
</dbReference>
<dbReference type="PANTHER" id="PTHR13146">
    <property type="match status" value="1"/>
</dbReference>
<reference evidence="7" key="1">
    <citation type="journal article" date="2013" name="Nature">
        <title>Pan genome of the phytoplankton Emiliania underpins its global distribution.</title>
        <authorList>
            <person name="Read B.A."/>
            <person name="Kegel J."/>
            <person name="Klute M.J."/>
            <person name="Kuo A."/>
            <person name="Lefebvre S.C."/>
            <person name="Maumus F."/>
            <person name="Mayer C."/>
            <person name="Miller J."/>
            <person name="Monier A."/>
            <person name="Salamov A."/>
            <person name="Young J."/>
            <person name="Aguilar M."/>
            <person name="Claverie J.M."/>
            <person name="Frickenhaus S."/>
            <person name="Gonzalez K."/>
            <person name="Herman E.K."/>
            <person name="Lin Y.C."/>
            <person name="Napier J."/>
            <person name="Ogata H."/>
            <person name="Sarno A.F."/>
            <person name="Shmutz J."/>
            <person name="Schroeder D."/>
            <person name="de Vargas C."/>
            <person name="Verret F."/>
            <person name="von Dassow P."/>
            <person name="Valentin K."/>
            <person name="Van de Peer Y."/>
            <person name="Wheeler G."/>
            <person name="Dacks J.B."/>
            <person name="Delwiche C.F."/>
            <person name="Dyhrman S.T."/>
            <person name="Glockner G."/>
            <person name="John U."/>
            <person name="Richards T."/>
            <person name="Worden A.Z."/>
            <person name="Zhang X."/>
            <person name="Grigoriev I.V."/>
            <person name="Allen A.E."/>
            <person name="Bidle K."/>
            <person name="Borodovsky M."/>
            <person name="Bowler C."/>
            <person name="Brownlee C."/>
            <person name="Cock J.M."/>
            <person name="Elias M."/>
            <person name="Gladyshev V.N."/>
            <person name="Groth M."/>
            <person name="Guda C."/>
            <person name="Hadaegh A."/>
            <person name="Iglesias-Rodriguez M.D."/>
            <person name="Jenkins J."/>
            <person name="Jones B.M."/>
            <person name="Lawson T."/>
            <person name="Leese F."/>
            <person name="Lindquist E."/>
            <person name="Lobanov A."/>
            <person name="Lomsadze A."/>
            <person name="Malik S.B."/>
            <person name="Marsh M.E."/>
            <person name="Mackinder L."/>
            <person name="Mock T."/>
            <person name="Mueller-Roeber B."/>
            <person name="Pagarete A."/>
            <person name="Parker M."/>
            <person name="Probert I."/>
            <person name="Quesneville H."/>
            <person name="Raines C."/>
            <person name="Rensing S.A."/>
            <person name="Riano-Pachon D.M."/>
            <person name="Richier S."/>
            <person name="Rokitta S."/>
            <person name="Shiraiwa Y."/>
            <person name="Soanes D.M."/>
            <person name="van der Giezen M."/>
            <person name="Wahlund T.M."/>
            <person name="Williams B."/>
            <person name="Wilson W."/>
            <person name="Wolfe G."/>
            <person name="Wurch L.L."/>
        </authorList>
    </citation>
    <scope>NUCLEOTIDE SEQUENCE</scope>
</reference>
<feature type="transmembrane region" description="Helical" evidence="5">
    <location>
        <begin position="159"/>
        <end position="177"/>
    </location>
</feature>
<accession>A0A0D3IEM3</accession>
<dbReference type="HOGENOM" id="CLU_025028_1_1_1"/>
<keyword evidence="4 5" id="KW-0472">Membrane</keyword>
<evidence type="ECO:0000313" key="6">
    <source>
        <dbReference type="EnsemblProtists" id="EOD09708"/>
    </source>
</evidence>
<dbReference type="GO" id="GO:0015165">
    <property type="term" value="F:pyrimidine nucleotide-sugar transmembrane transporter activity"/>
    <property type="evidence" value="ECO:0007669"/>
    <property type="project" value="InterPro"/>
</dbReference>
<name>A0A0D3IEM3_EMIH1</name>
<dbReference type="PANTHER" id="PTHR13146:SF3">
    <property type="entry name" value="EAMA DOMAIN-CONTAINING PROTEIN"/>
    <property type="match status" value="1"/>
</dbReference>
<feature type="transmembrane region" description="Helical" evidence="5">
    <location>
        <begin position="198"/>
        <end position="217"/>
    </location>
</feature>
<protein>
    <recommendedName>
        <fullName evidence="8">EamA domain-containing protein</fullName>
    </recommendedName>
</protein>
<feature type="transmembrane region" description="Helical" evidence="5">
    <location>
        <begin position="237"/>
        <end position="258"/>
    </location>
</feature>
<feature type="transmembrane region" description="Helical" evidence="5">
    <location>
        <begin position="130"/>
        <end position="147"/>
    </location>
</feature>
<dbReference type="PaxDb" id="2903-EOD09708"/>
<evidence type="ECO:0000256" key="1">
    <source>
        <dbReference type="ARBA" id="ARBA00004141"/>
    </source>
</evidence>
<evidence type="ECO:0000256" key="3">
    <source>
        <dbReference type="ARBA" id="ARBA00022989"/>
    </source>
</evidence>
<reference evidence="6" key="2">
    <citation type="submission" date="2024-10" db="UniProtKB">
        <authorList>
            <consortium name="EnsemblProtists"/>
        </authorList>
    </citation>
    <scope>IDENTIFICATION</scope>
</reference>
<dbReference type="RefSeq" id="XP_005762137.1">
    <property type="nucleotide sequence ID" value="XM_005762080.1"/>
</dbReference>
<dbReference type="InterPro" id="IPR037185">
    <property type="entry name" value="EmrE-like"/>
</dbReference>
<feature type="transmembrane region" description="Helical" evidence="5">
    <location>
        <begin position="310"/>
        <end position="329"/>
    </location>
</feature>
<evidence type="ECO:0000256" key="5">
    <source>
        <dbReference type="SAM" id="Phobius"/>
    </source>
</evidence>
<dbReference type="Proteomes" id="UP000013827">
    <property type="component" value="Unassembled WGS sequence"/>
</dbReference>
<evidence type="ECO:0000256" key="4">
    <source>
        <dbReference type="ARBA" id="ARBA00023136"/>
    </source>
</evidence>
<feature type="transmembrane region" description="Helical" evidence="5">
    <location>
        <begin position="279"/>
        <end position="304"/>
    </location>
</feature>
<comment type="subcellular location">
    <subcellularLocation>
        <location evidence="1">Membrane</location>
        <topology evidence="1">Multi-pass membrane protein</topology>
    </subcellularLocation>
</comment>
<dbReference type="OMA" id="TSIVWIC"/>
<feature type="transmembrane region" description="Helical" evidence="5">
    <location>
        <begin position="98"/>
        <end position="123"/>
    </location>
</feature>
<dbReference type="KEGG" id="ehx:EMIHUDRAFT_248697"/>
<evidence type="ECO:0000256" key="2">
    <source>
        <dbReference type="ARBA" id="ARBA00022692"/>
    </source>
</evidence>
<feature type="transmembrane region" description="Helical" evidence="5">
    <location>
        <begin position="56"/>
        <end position="78"/>
    </location>
</feature>
<organism evidence="6 7">
    <name type="scientific">Emiliania huxleyi (strain CCMP1516)</name>
    <dbReference type="NCBI Taxonomy" id="280463"/>
    <lineage>
        <taxon>Eukaryota</taxon>
        <taxon>Haptista</taxon>
        <taxon>Haptophyta</taxon>
        <taxon>Prymnesiophyceae</taxon>
        <taxon>Isochrysidales</taxon>
        <taxon>Noelaerhabdaceae</taxon>
        <taxon>Emiliania</taxon>
    </lineage>
</organism>
<dbReference type="eggNOG" id="KOG3912">
    <property type="taxonomic scope" value="Eukaryota"/>
</dbReference>
<sequence length="388" mass="41001">MGKGGHGGGEEPSCSPAAAAVFLIALFAGTFCTIFCKAAMGLTTEGFTGEMEGTKFPVFFTFAMFFGMTMALPAHFINECVKSKDSSTPPTPALGFKGVLLLGLPSVFDLTATAFTTIGLLHIPASIWQLLRGGAIVLVALMKNFVLNDPLNKTQWAGVMIIAVAIAIVGYSSTMGGKAPEAEGRMLSTLAGDGKNPVFGMAVTGFGTLMQSFQYVYEEKVMADMDCPPLLLIGTEGAFGFVLCGLVLYPIAYALPGSDHGCYENPFNTFHKVTNDGTLLLYIFCYTALIFVLNSLSIVITYMLSSEWTFASYVQLAGTIVLLFGTAVYNGSVPLPGLGDPVPLKETLLPSGVAKSSAASLRLSGAFQNNSALLQKTAAKEAKRLSQR</sequence>
<keyword evidence="3 5" id="KW-1133">Transmembrane helix</keyword>
<dbReference type="SUPFAM" id="SSF103481">
    <property type="entry name" value="Multidrug resistance efflux transporter EmrE"/>
    <property type="match status" value="1"/>
</dbReference>
<dbReference type="AlphaFoldDB" id="A0A0D3IEM3"/>
<evidence type="ECO:0008006" key="8">
    <source>
        <dbReference type="Google" id="ProtNLM"/>
    </source>
</evidence>
<feature type="transmembrane region" description="Helical" evidence="5">
    <location>
        <begin position="17"/>
        <end position="36"/>
    </location>
</feature>
<dbReference type="GO" id="GO:0000139">
    <property type="term" value="C:Golgi membrane"/>
    <property type="evidence" value="ECO:0007669"/>
    <property type="project" value="InterPro"/>
</dbReference>
<proteinExistence type="predicted"/>
<dbReference type="EnsemblProtists" id="EOD09708">
    <property type="protein sequence ID" value="EOD09708"/>
    <property type="gene ID" value="EMIHUDRAFT_248697"/>
</dbReference>
<evidence type="ECO:0000313" key="7">
    <source>
        <dbReference type="Proteomes" id="UP000013827"/>
    </source>
</evidence>
<keyword evidence="2 5" id="KW-0812">Transmembrane</keyword>